<protein>
    <submittedName>
        <fullName evidence="2">Alpha/beta hydrolase</fullName>
    </submittedName>
</protein>
<evidence type="ECO:0000313" key="3">
    <source>
        <dbReference type="Proteomes" id="UP000639051"/>
    </source>
</evidence>
<dbReference type="InterPro" id="IPR029058">
    <property type="entry name" value="AB_hydrolase_fold"/>
</dbReference>
<keyword evidence="2" id="KW-0378">Hydrolase</keyword>
<accession>A0ABS1K4K5</accession>
<evidence type="ECO:0000259" key="1">
    <source>
        <dbReference type="Pfam" id="PF00561"/>
    </source>
</evidence>
<dbReference type="InterPro" id="IPR000639">
    <property type="entry name" value="Epox_hydrolase-like"/>
</dbReference>
<comment type="caution">
    <text evidence="2">The sequence shown here is derived from an EMBL/GenBank/DDBJ whole genome shotgun (WGS) entry which is preliminary data.</text>
</comment>
<dbReference type="InterPro" id="IPR050266">
    <property type="entry name" value="AB_hydrolase_sf"/>
</dbReference>
<dbReference type="SUPFAM" id="SSF53474">
    <property type="entry name" value="alpha/beta-Hydrolases"/>
    <property type="match status" value="1"/>
</dbReference>
<dbReference type="EMBL" id="JAERRC010000028">
    <property type="protein sequence ID" value="MBL0706222.1"/>
    <property type="molecule type" value="Genomic_DNA"/>
</dbReference>
<gene>
    <name evidence="2" type="ORF">JJE72_11985</name>
</gene>
<reference evidence="2 3" key="1">
    <citation type="submission" date="2021-01" db="EMBL/GenBank/DDBJ databases">
        <title>Genome public.</title>
        <authorList>
            <person name="Liu C."/>
            <person name="Sun Q."/>
        </authorList>
    </citation>
    <scope>NUCLEOTIDE SEQUENCE [LARGE SCALE GENOMIC DNA]</scope>
    <source>
        <strain evidence="2 3">JC656</strain>
    </source>
</reference>
<dbReference type="PRINTS" id="PR00412">
    <property type="entry name" value="EPOXHYDRLASE"/>
</dbReference>
<dbReference type="PANTHER" id="PTHR43798:SF33">
    <property type="entry name" value="HYDROLASE, PUTATIVE (AFU_ORTHOLOGUE AFUA_2G14860)-RELATED"/>
    <property type="match status" value="1"/>
</dbReference>
<evidence type="ECO:0000313" key="2">
    <source>
        <dbReference type="EMBL" id="MBL0706222.1"/>
    </source>
</evidence>
<dbReference type="Pfam" id="PF00561">
    <property type="entry name" value="Abhydrolase_1"/>
    <property type="match status" value="1"/>
</dbReference>
<feature type="domain" description="AB hydrolase-1" evidence="1">
    <location>
        <begin position="50"/>
        <end position="302"/>
    </location>
</feature>
<dbReference type="Gene3D" id="3.40.50.1820">
    <property type="entry name" value="alpha/beta hydrolase"/>
    <property type="match status" value="1"/>
</dbReference>
<dbReference type="InterPro" id="IPR000073">
    <property type="entry name" value="AB_hydrolase_1"/>
</dbReference>
<name>A0ABS1K4K5_9MICC</name>
<dbReference type="PANTHER" id="PTHR43798">
    <property type="entry name" value="MONOACYLGLYCEROL LIPASE"/>
    <property type="match status" value="1"/>
</dbReference>
<organism evidence="2 3">
    <name type="scientific">Sinomonas cellulolyticus</name>
    <dbReference type="NCBI Taxonomy" id="2801916"/>
    <lineage>
        <taxon>Bacteria</taxon>
        <taxon>Bacillati</taxon>
        <taxon>Actinomycetota</taxon>
        <taxon>Actinomycetes</taxon>
        <taxon>Micrococcales</taxon>
        <taxon>Micrococcaceae</taxon>
        <taxon>Sinomonas</taxon>
    </lineage>
</organism>
<dbReference type="Proteomes" id="UP000639051">
    <property type="component" value="Unassembled WGS sequence"/>
</dbReference>
<dbReference type="GO" id="GO:0016787">
    <property type="term" value="F:hydrolase activity"/>
    <property type="evidence" value="ECO:0007669"/>
    <property type="project" value="UniProtKB-KW"/>
</dbReference>
<proteinExistence type="predicted"/>
<keyword evidence="3" id="KW-1185">Reference proteome</keyword>
<dbReference type="RefSeq" id="WP_189694545.1">
    <property type="nucleotide sequence ID" value="NZ_BNCM01000011.1"/>
</dbReference>
<dbReference type="PRINTS" id="PR00111">
    <property type="entry name" value="ABHYDROLASE"/>
</dbReference>
<sequence>MSRQDAAAERFRRAQEAALAEAGVAAESRFIEVRKPPMRVHLLEAGAGEPVLMVHGGNSVAASWAPLLPWLAPRMRLLMPDRPGCGLTGGFDYRGVNLRQHGAQFLRGVLDALGLERVALVGNSMGGFFSLAFALQYPQRVSKLVLLGEPAGADGNPRLFHRLVGTRGLNALLYATALRPPHDAEGARAGLAKGRIVAHPEHVPAGLLSCFAAAAQLPGATRSWRTMVEQVFVPAGTGLYAKRTAATHSLMPELGSLAVPTLLLWGDKDPLGTPDVGRMLADRMPHGRLEVVQDASHLVWLDQPAACGEAIVSFLAAQESTGRPTSLHP</sequence>